<organism evidence="1 2">
    <name type="scientific">Oryzias latipes</name>
    <name type="common">Japanese rice fish</name>
    <name type="synonym">Japanese killifish</name>
    <dbReference type="NCBI Taxonomy" id="8090"/>
    <lineage>
        <taxon>Eukaryota</taxon>
        <taxon>Metazoa</taxon>
        <taxon>Chordata</taxon>
        <taxon>Craniata</taxon>
        <taxon>Vertebrata</taxon>
        <taxon>Euteleostomi</taxon>
        <taxon>Actinopterygii</taxon>
        <taxon>Neopterygii</taxon>
        <taxon>Teleostei</taxon>
        <taxon>Neoteleostei</taxon>
        <taxon>Acanthomorphata</taxon>
        <taxon>Ovalentaria</taxon>
        <taxon>Atherinomorphae</taxon>
        <taxon>Beloniformes</taxon>
        <taxon>Adrianichthyidae</taxon>
        <taxon>Oryziinae</taxon>
        <taxon>Oryzias</taxon>
    </lineage>
</organism>
<accession>A0A3P9IPR0</accession>
<dbReference type="Proteomes" id="UP000265200">
    <property type="component" value="Chromosome 3"/>
</dbReference>
<reference evidence="1" key="3">
    <citation type="submission" date="2025-08" db="UniProtKB">
        <authorList>
            <consortium name="Ensembl"/>
        </authorList>
    </citation>
    <scope>IDENTIFICATION</scope>
    <source>
        <strain evidence="1">HSOK</strain>
    </source>
</reference>
<evidence type="ECO:0000313" key="1">
    <source>
        <dbReference type="Ensembl" id="ENSORLP00015021846.1"/>
    </source>
</evidence>
<reference evidence="1 2" key="2">
    <citation type="submission" date="2017-04" db="EMBL/GenBank/DDBJ databases">
        <title>CpG methylation of centromeres and impact of large insertions on vertebrate speciation.</title>
        <authorList>
            <person name="Ichikawa K."/>
            <person name="Yoshimura J."/>
            <person name="Morishita S."/>
        </authorList>
    </citation>
    <scope>NUCLEOTIDE SEQUENCE</scope>
    <source>
        <strain evidence="1 2">HSOK</strain>
    </source>
</reference>
<proteinExistence type="predicted"/>
<dbReference type="AlphaFoldDB" id="A0A3P9IPR0"/>
<dbReference type="Ensembl" id="ENSORLT00015014505.1">
    <property type="protein sequence ID" value="ENSORLP00015021846.1"/>
    <property type="gene ID" value="ENSORLG00015022981.1"/>
</dbReference>
<evidence type="ECO:0000313" key="2">
    <source>
        <dbReference type="Proteomes" id="UP000265200"/>
    </source>
</evidence>
<sequence>NMQKYQSFKETDYMVDCVAVRQLKIHKKSAVCITRLIFQNEMPLRYIQLICTALTWVHKNGSIAPPTMFVFASPAICKPTKNWASRHAQMLVSRAHSLSDLTENQWI</sequence>
<protein>
    <submittedName>
        <fullName evidence="1">Uncharacterized protein</fullName>
    </submittedName>
</protein>
<reference key="1">
    <citation type="journal article" date="2007" name="Nature">
        <title>The medaka draft genome and insights into vertebrate genome evolution.</title>
        <authorList>
            <person name="Kasahara M."/>
            <person name="Naruse K."/>
            <person name="Sasaki S."/>
            <person name="Nakatani Y."/>
            <person name="Qu W."/>
            <person name="Ahsan B."/>
            <person name="Yamada T."/>
            <person name="Nagayasu Y."/>
            <person name="Doi K."/>
            <person name="Kasai Y."/>
            <person name="Jindo T."/>
            <person name="Kobayashi D."/>
            <person name="Shimada A."/>
            <person name="Toyoda A."/>
            <person name="Kuroki Y."/>
            <person name="Fujiyama A."/>
            <person name="Sasaki T."/>
            <person name="Shimizu A."/>
            <person name="Asakawa S."/>
            <person name="Shimizu N."/>
            <person name="Hashimoto S."/>
            <person name="Yang J."/>
            <person name="Lee Y."/>
            <person name="Matsushima K."/>
            <person name="Sugano S."/>
            <person name="Sakaizumi M."/>
            <person name="Narita T."/>
            <person name="Ohishi K."/>
            <person name="Haga S."/>
            <person name="Ohta F."/>
            <person name="Nomoto H."/>
            <person name="Nogata K."/>
            <person name="Morishita T."/>
            <person name="Endo T."/>
            <person name="Shin-I T."/>
            <person name="Takeda H."/>
            <person name="Morishita S."/>
            <person name="Kohara Y."/>
        </authorList>
    </citation>
    <scope>NUCLEOTIDE SEQUENCE [LARGE SCALE GENOMIC DNA]</scope>
    <source>
        <strain>Hd-rR</strain>
    </source>
</reference>
<name>A0A3P9IPR0_ORYLA</name>
<reference evidence="1" key="4">
    <citation type="submission" date="2025-09" db="UniProtKB">
        <authorList>
            <consortium name="Ensembl"/>
        </authorList>
    </citation>
    <scope>IDENTIFICATION</scope>
    <source>
        <strain evidence="1">HSOK</strain>
    </source>
</reference>